<dbReference type="AlphaFoldDB" id="A0A8C8TCP1"/>
<dbReference type="CDD" id="cd16591">
    <property type="entry name" value="RING-HC_TRIM5-like_C-IV"/>
    <property type="match status" value="2"/>
</dbReference>
<evidence type="ECO:0000256" key="1">
    <source>
        <dbReference type="ARBA" id="ARBA00004496"/>
    </source>
</evidence>
<dbReference type="Ensembl" id="ENSPEMT00000010225.2">
    <property type="protein sequence ID" value="ENSPEMP00000006115.2"/>
    <property type="gene ID" value="ENSPEMG00000022846.2"/>
</dbReference>
<dbReference type="CDD" id="cd19761">
    <property type="entry name" value="Bbox2_TRIM5-like"/>
    <property type="match status" value="2"/>
</dbReference>
<dbReference type="PROSITE" id="PS50089">
    <property type="entry name" value="ZF_RING_2"/>
    <property type="match status" value="2"/>
</dbReference>
<dbReference type="SUPFAM" id="SSF57850">
    <property type="entry name" value="RING/U-box"/>
    <property type="match status" value="2"/>
</dbReference>
<dbReference type="Gene3D" id="3.30.160.60">
    <property type="entry name" value="Classic Zinc Finger"/>
    <property type="match status" value="2"/>
</dbReference>
<feature type="domain" description="B box-type" evidence="11">
    <location>
        <begin position="429"/>
        <end position="470"/>
    </location>
</feature>
<keyword evidence="14" id="KW-1185">Reference proteome</keyword>
<organism evidence="13 14">
    <name type="scientific">Peromyscus maniculatus bairdii</name>
    <name type="common">Prairie deer mouse</name>
    <dbReference type="NCBI Taxonomy" id="230844"/>
    <lineage>
        <taxon>Eukaryota</taxon>
        <taxon>Metazoa</taxon>
        <taxon>Chordata</taxon>
        <taxon>Craniata</taxon>
        <taxon>Vertebrata</taxon>
        <taxon>Euteleostomi</taxon>
        <taxon>Mammalia</taxon>
        <taxon>Eutheria</taxon>
        <taxon>Euarchontoglires</taxon>
        <taxon>Glires</taxon>
        <taxon>Rodentia</taxon>
        <taxon>Myomorpha</taxon>
        <taxon>Muroidea</taxon>
        <taxon>Cricetidae</taxon>
        <taxon>Neotominae</taxon>
        <taxon>Peromyscus</taxon>
    </lineage>
</organism>
<keyword evidence="5 8" id="KW-0863">Zinc-finger</keyword>
<dbReference type="Gene3D" id="2.60.120.920">
    <property type="match status" value="1"/>
</dbReference>
<dbReference type="InterPro" id="IPR003877">
    <property type="entry name" value="SPRY_dom"/>
</dbReference>
<evidence type="ECO:0000256" key="4">
    <source>
        <dbReference type="ARBA" id="ARBA00022723"/>
    </source>
</evidence>
<keyword evidence="4" id="KW-0479">Metal-binding</keyword>
<dbReference type="SUPFAM" id="SSF57845">
    <property type="entry name" value="B-box zinc-binding domain"/>
    <property type="match status" value="2"/>
</dbReference>
<keyword evidence="3" id="KW-0963">Cytoplasm</keyword>
<dbReference type="Gene3D" id="3.30.40.10">
    <property type="entry name" value="Zinc/RING finger domain, C3HC4 (zinc finger)"/>
    <property type="match status" value="2"/>
</dbReference>
<dbReference type="PRINTS" id="PR01407">
    <property type="entry name" value="BUTYPHLNCDUF"/>
</dbReference>
<evidence type="ECO:0000259" key="10">
    <source>
        <dbReference type="PROSITE" id="PS50089"/>
    </source>
</evidence>
<feature type="domain" description="RING-type" evidence="10">
    <location>
        <begin position="42"/>
        <end position="86"/>
    </location>
</feature>
<dbReference type="InterPro" id="IPR017907">
    <property type="entry name" value="Znf_RING_CS"/>
</dbReference>
<dbReference type="SMART" id="SM00184">
    <property type="entry name" value="RING"/>
    <property type="match status" value="2"/>
</dbReference>
<evidence type="ECO:0000313" key="14">
    <source>
        <dbReference type="Proteomes" id="UP000694547"/>
    </source>
</evidence>
<evidence type="ECO:0000256" key="8">
    <source>
        <dbReference type="PROSITE-ProRule" id="PRU00024"/>
    </source>
</evidence>
<dbReference type="SUPFAM" id="SSF49899">
    <property type="entry name" value="Concanavalin A-like lectins/glucanases"/>
    <property type="match status" value="1"/>
</dbReference>
<dbReference type="SMART" id="SM00449">
    <property type="entry name" value="SPRY"/>
    <property type="match status" value="1"/>
</dbReference>
<keyword evidence="6" id="KW-0862">Zinc</keyword>
<dbReference type="InterPro" id="IPR000315">
    <property type="entry name" value="Znf_B-box"/>
</dbReference>
<dbReference type="Pfam" id="PF00097">
    <property type="entry name" value="zf-C3HC4"/>
    <property type="match status" value="1"/>
</dbReference>
<protein>
    <recommendedName>
        <fullName evidence="15">Tripartite motif-containing protein 30A-like</fullName>
    </recommendedName>
</protein>
<dbReference type="PROSITE" id="PS00518">
    <property type="entry name" value="ZF_RING_1"/>
    <property type="match status" value="2"/>
</dbReference>
<dbReference type="InterPro" id="IPR043136">
    <property type="entry name" value="B30.2/SPRY_sf"/>
</dbReference>
<dbReference type="SMART" id="SM00336">
    <property type="entry name" value="BBOX"/>
    <property type="match status" value="2"/>
</dbReference>
<reference evidence="13" key="2">
    <citation type="submission" date="2025-08" db="UniProtKB">
        <authorList>
            <consortium name="Ensembl"/>
        </authorList>
    </citation>
    <scope>IDENTIFICATION</scope>
</reference>
<evidence type="ECO:0000313" key="13">
    <source>
        <dbReference type="Ensembl" id="ENSPEMP00000006115.2"/>
    </source>
</evidence>
<dbReference type="PROSITE" id="PS50119">
    <property type="entry name" value="ZF_BBOX"/>
    <property type="match status" value="2"/>
</dbReference>
<dbReference type="InterPro" id="IPR018957">
    <property type="entry name" value="Znf_C3HC4_RING-type"/>
</dbReference>
<dbReference type="GO" id="GO:0005737">
    <property type="term" value="C:cytoplasm"/>
    <property type="evidence" value="ECO:0007669"/>
    <property type="project" value="UniProtKB-SubCell"/>
</dbReference>
<proteinExistence type="inferred from homology"/>
<dbReference type="InterPro" id="IPR001870">
    <property type="entry name" value="B30.2/SPRY"/>
</dbReference>
<evidence type="ECO:0008006" key="15">
    <source>
        <dbReference type="Google" id="ProtNLM"/>
    </source>
</evidence>
<dbReference type="InterPro" id="IPR013320">
    <property type="entry name" value="ConA-like_dom_sf"/>
</dbReference>
<name>A0A8C8TCP1_PERMB</name>
<evidence type="ECO:0000256" key="9">
    <source>
        <dbReference type="SAM" id="Coils"/>
    </source>
</evidence>
<comment type="subcellular location">
    <subcellularLocation>
        <location evidence="1">Cytoplasm</location>
    </subcellularLocation>
</comment>
<dbReference type="Proteomes" id="UP000694547">
    <property type="component" value="Chromosome 1"/>
</dbReference>
<dbReference type="GO" id="GO:0008270">
    <property type="term" value="F:zinc ion binding"/>
    <property type="evidence" value="ECO:0007669"/>
    <property type="project" value="UniProtKB-KW"/>
</dbReference>
<dbReference type="InterPro" id="IPR013083">
    <property type="entry name" value="Znf_RING/FYVE/PHD"/>
</dbReference>
<evidence type="ECO:0000259" key="11">
    <source>
        <dbReference type="PROSITE" id="PS50119"/>
    </source>
</evidence>
<evidence type="ECO:0000256" key="3">
    <source>
        <dbReference type="ARBA" id="ARBA00022490"/>
    </source>
</evidence>
<dbReference type="Pfam" id="PF00622">
    <property type="entry name" value="SPRY"/>
    <property type="match status" value="1"/>
</dbReference>
<dbReference type="PROSITE" id="PS50188">
    <property type="entry name" value="B302_SPRY"/>
    <property type="match status" value="1"/>
</dbReference>
<dbReference type="FunFam" id="3.30.40.10:FF:000144">
    <property type="entry name" value="Tripartite motif-containing 5 (Predicted)"/>
    <property type="match status" value="2"/>
</dbReference>
<evidence type="ECO:0000256" key="6">
    <source>
        <dbReference type="ARBA" id="ARBA00022833"/>
    </source>
</evidence>
<evidence type="ECO:0000256" key="2">
    <source>
        <dbReference type="ARBA" id="ARBA00008518"/>
    </source>
</evidence>
<dbReference type="InterPro" id="IPR027370">
    <property type="entry name" value="Znf-RING_euk"/>
</dbReference>
<dbReference type="InterPro" id="IPR003879">
    <property type="entry name" value="Butyrophylin_SPRY"/>
</dbReference>
<feature type="domain" description="RING-type" evidence="10">
    <location>
        <begin position="353"/>
        <end position="397"/>
    </location>
</feature>
<comment type="similarity">
    <text evidence="2">Belongs to the TRIM/RBCC family.</text>
</comment>
<evidence type="ECO:0000256" key="7">
    <source>
        <dbReference type="ARBA" id="ARBA00023054"/>
    </source>
</evidence>
<dbReference type="PANTHER" id="PTHR24103">
    <property type="entry name" value="E3 UBIQUITIN-PROTEIN LIGASE TRIM"/>
    <property type="match status" value="1"/>
</dbReference>
<sequence length="812" mass="93691">FKCNTAFLQSHNSLELESEQTDRITARMASSVLVMIQEEVTCPICLELLKEPVSADCDHSFCRACITLNYESSKVNEGEGICPVCRVSYQFGNLRPNRQLANIVGKLTGFKSSPEEEQKVNVCAQHGEKLQLFCKKDKVAICWLCERSQEHRGHQTALIEEVAQEYRGKLQATLQKLVAKEKICDEWKDDLQEERTFWKNQIQGDVEKVQMEFKELREFLDSKEKNEVQKLKQEEEDIMNSLAESESELVKQRESVRDLISDVEHQLQCSTMEMLQVRLQEVPASGSQETWKLKQPEMIPRKQRRIFRAPDLKGMLQVFQGENRVSGVRTDRQRITATMDSSVMFMMEEEVTCPICLELLNEPVSADCDHSFCRACITLNYESSKSKEGEGVCPVCRVSYLFGNLRPNRHVANIVERLKGLKSNLKKQQKVNVCAQHGEKLQLFCEKDMVAICWLCERSQEHRGHVTALIEEVAYKYEEKLQAALQMQMANEKRCDEWEDGLQKERTFWKNQIQGDVEKVQMEFKGLREFLDSKEKNEVQKLKQEEEDIMNSLAESESELVKQRESVRALISDLEHQLQCSTMEMLQVRLSQTLRLKQPEMIPRKQRRIFRAPDLKGMLQVFQVHVTLNQVHNENIAVNEDKRQIQHQNNSRRNLQISETYGLGVLGYPALHSGKHYWEVDVSRNDAWLLGLNDGKCPTYAVKNNSDLKQHVNYQPKHGYWVIGMKNGSVYNAFEECSDTHNASVLVLSLTGRPSRVGVFLDREACTLSFYDVSNHGVLIYRFYDPSFPDAVYPYFNPMSCSEPMTVCGPPS</sequence>
<dbReference type="FunFam" id="3.30.160.60:FF:000386">
    <property type="entry name" value="Tripartite motif-containing 5 (Predicted)"/>
    <property type="match status" value="2"/>
</dbReference>
<feature type="coiled-coil region" evidence="9">
    <location>
        <begin position="206"/>
        <end position="248"/>
    </location>
</feature>
<evidence type="ECO:0000259" key="12">
    <source>
        <dbReference type="PROSITE" id="PS50188"/>
    </source>
</evidence>
<reference evidence="13 14" key="1">
    <citation type="submission" date="2018-10" db="EMBL/GenBank/DDBJ databases">
        <title>Improved assembly of the deer mouse Peromyscus maniculatus genome.</title>
        <authorList>
            <person name="Lassance J.-M."/>
            <person name="Hoekstra H.E."/>
        </authorList>
    </citation>
    <scope>NUCLEOTIDE SEQUENCE [LARGE SCALE GENOMIC DNA]</scope>
</reference>
<keyword evidence="7 9" id="KW-0175">Coiled coil</keyword>
<dbReference type="Pfam" id="PF00643">
    <property type="entry name" value="zf-B_box"/>
    <property type="match status" value="2"/>
</dbReference>
<feature type="domain" description="B box-type" evidence="11">
    <location>
        <begin position="118"/>
        <end position="159"/>
    </location>
</feature>
<dbReference type="Pfam" id="PF13445">
    <property type="entry name" value="zf-RING_UBOX"/>
    <property type="match status" value="1"/>
</dbReference>
<reference evidence="13" key="3">
    <citation type="submission" date="2025-09" db="UniProtKB">
        <authorList>
            <consortium name="Ensembl"/>
        </authorList>
    </citation>
    <scope>IDENTIFICATION</scope>
</reference>
<dbReference type="GeneTree" id="ENSGT00940000154647"/>
<dbReference type="InterPro" id="IPR050143">
    <property type="entry name" value="TRIM/RBCC"/>
</dbReference>
<feature type="domain" description="B30.2/SPRY" evidence="12">
    <location>
        <begin position="604"/>
        <end position="812"/>
    </location>
</feature>
<accession>A0A8C8TCP1</accession>
<dbReference type="InterPro" id="IPR001841">
    <property type="entry name" value="Znf_RING"/>
</dbReference>
<evidence type="ECO:0000256" key="5">
    <source>
        <dbReference type="ARBA" id="ARBA00022771"/>
    </source>
</evidence>